<evidence type="ECO:0000256" key="2">
    <source>
        <dbReference type="SAM" id="Phobius"/>
    </source>
</evidence>
<evidence type="ECO:0008006" key="6">
    <source>
        <dbReference type="Google" id="ProtNLM"/>
    </source>
</evidence>
<keyword evidence="3" id="KW-0732">Signal</keyword>
<reference evidence="4" key="1">
    <citation type="journal article" date="2018" name="Int. J. Syst. Evol. Microbiol.">
        <title>Jatrophihabitans telluris sp. nov., isolated from sediment soil of lava forest wetlands and the emended description of the genus Jatrophihabitans.</title>
        <authorList>
            <person name="Lee K.C."/>
            <person name="Suh M.K."/>
            <person name="Eom M.K."/>
            <person name="Kim K.K."/>
            <person name="Kim J.S."/>
            <person name="Kim D.S."/>
            <person name="Ko S.H."/>
            <person name="Shin Y.K."/>
            <person name="Lee J.S."/>
        </authorList>
    </citation>
    <scope>NUCLEOTIDE SEQUENCE</scope>
    <source>
        <strain evidence="4">N237</strain>
    </source>
</reference>
<feature type="transmembrane region" description="Helical" evidence="2">
    <location>
        <begin position="342"/>
        <end position="364"/>
    </location>
</feature>
<evidence type="ECO:0000313" key="4">
    <source>
        <dbReference type="EMBL" id="UQX87212.1"/>
    </source>
</evidence>
<dbReference type="EMBL" id="CP097332">
    <property type="protein sequence ID" value="UQX87212.1"/>
    <property type="molecule type" value="Genomic_DNA"/>
</dbReference>
<name>A0ABY4QVE6_9ACTN</name>
<organism evidence="4 5">
    <name type="scientific">Jatrophihabitans telluris</name>
    <dbReference type="NCBI Taxonomy" id="2038343"/>
    <lineage>
        <taxon>Bacteria</taxon>
        <taxon>Bacillati</taxon>
        <taxon>Actinomycetota</taxon>
        <taxon>Actinomycetes</taxon>
        <taxon>Jatrophihabitantales</taxon>
        <taxon>Jatrophihabitantaceae</taxon>
        <taxon>Jatrophihabitans</taxon>
    </lineage>
</organism>
<feature type="compositionally biased region" description="Low complexity" evidence="1">
    <location>
        <begin position="304"/>
        <end position="333"/>
    </location>
</feature>
<evidence type="ECO:0000313" key="5">
    <source>
        <dbReference type="Proteomes" id="UP001056336"/>
    </source>
</evidence>
<reference evidence="4" key="2">
    <citation type="submission" date="2022-05" db="EMBL/GenBank/DDBJ databases">
        <authorList>
            <person name="Kim J.-S."/>
            <person name="Lee K."/>
            <person name="Suh M."/>
            <person name="Eom M."/>
            <person name="Kim J.-S."/>
            <person name="Kim D.-S."/>
            <person name="Ko S.-H."/>
            <person name="Shin Y."/>
            <person name="Lee J.-S."/>
        </authorList>
    </citation>
    <scope>NUCLEOTIDE SEQUENCE</scope>
    <source>
        <strain evidence="4">N237</strain>
    </source>
</reference>
<feature type="region of interest" description="Disordered" evidence="1">
    <location>
        <begin position="302"/>
        <end position="333"/>
    </location>
</feature>
<feature type="chain" id="PRO_5046643219" description="Esterase-like activity of phytase family protein" evidence="3">
    <location>
        <begin position="26"/>
        <end position="370"/>
    </location>
</feature>
<evidence type="ECO:0000256" key="3">
    <source>
        <dbReference type="SAM" id="SignalP"/>
    </source>
</evidence>
<sequence>MRWMAAAVLLTVSGLCGALAPVASAHAPGRELFRIADARVVEASGLGVGIASPSIRYLQNDSGDSARFFAVDGQTGQTRSVVSVAGAKNVDWEDLAVSRNARGVASIFLADIGDNSETRGQIQIYEVSEPHLTGLAEQDVTVPLTAVWRLRYPDGPVNAESLAVDPIDHRMYIFTKSLLGATVVYRVPATPKRSVQTLQRVAQIDFSFTGTPGGPNAVGQLTATGASMSADGSLLVVRTYTDAYFWPVSASGIVAALQRKPYRTALPPQPLGEGIALLGSTVLVDSEGVGSAVYALPLPAVPKSARTSSPPRSSTPASSSPARASSSHSGAGSPAGHSQLELFVYAVLGVAVVLGLTRLAVFAIRRRDEG</sequence>
<feature type="signal peptide" evidence="3">
    <location>
        <begin position="1"/>
        <end position="25"/>
    </location>
</feature>
<accession>A0ABY4QVE6</accession>
<keyword evidence="2" id="KW-0812">Transmembrane</keyword>
<keyword evidence="5" id="KW-1185">Reference proteome</keyword>
<keyword evidence="2" id="KW-0472">Membrane</keyword>
<gene>
    <name evidence="4" type="ORF">M6D93_12980</name>
</gene>
<protein>
    <recommendedName>
        <fullName evidence="6">Esterase-like activity of phytase family protein</fullName>
    </recommendedName>
</protein>
<dbReference type="RefSeq" id="WP_249769689.1">
    <property type="nucleotide sequence ID" value="NZ_CP097332.1"/>
</dbReference>
<dbReference type="SUPFAM" id="SSF50956">
    <property type="entry name" value="Thermostable phytase (3-phytase)"/>
    <property type="match status" value="1"/>
</dbReference>
<proteinExistence type="predicted"/>
<dbReference type="Proteomes" id="UP001056336">
    <property type="component" value="Chromosome"/>
</dbReference>
<keyword evidence="2" id="KW-1133">Transmembrane helix</keyword>
<evidence type="ECO:0000256" key="1">
    <source>
        <dbReference type="SAM" id="MobiDB-lite"/>
    </source>
</evidence>